<name>A0A133XSJ9_9ACTN</name>
<dbReference type="Proteomes" id="UP000070675">
    <property type="component" value="Unassembled WGS sequence"/>
</dbReference>
<proteinExistence type="predicted"/>
<dbReference type="STRING" id="1393034.HMPREF3192_01138"/>
<dbReference type="EMBL" id="LSCR01000029">
    <property type="protein sequence ID" value="KXB33908.1"/>
    <property type="molecule type" value="Genomic_DNA"/>
</dbReference>
<protein>
    <submittedName>
        <fullName evidence="1">Uncharacterized protein</fullName>
    </submittedName>
</protein>
<evidence type="ECO:0000313" key="1">
    <source>
        <dbReference type="EMBL" id="KXB33908.1"/>
    </source>
</evidence>
<sequence length="54" mass="6121">MEGSMHTTTHCDDELDELLFADEILQAVQVYGTGKLETVTFDEMEKYYALDGCL</sequence>
<gene>
    <name evidence="1" type="ORF">HMPREF3192_01138</name>
</gene>
<organism evidence="1 2">
    <name type="scientific">Atopobium deltae</name>
    <dbReference type="NCBI Taxonomy" id="1393034"/>
    <lineage>
        <taxon>Bacteria</taxon>
        <taxon>Bacillati</taxon>
        <taxon>Actinomycetota</taxon>
        <taxon>Coriobacteriia</taxon>
        <taxon>Coriobacteriales</taxon>
        <taxon>Atopobiaceae</taxon>
        <taxon>Atopobium</taxon>
    </lineage>
</organism>
<evidence type="ECO:0000313" key="2">
    <source>
        <dbReference type="Proteomes" id="UP000070675"/>
    </source>
</evidence>
<dbReference type="AlphaFoldDB" id="A0A133XSJ9"/>
<accession>A0A133XSJ9</accession>
<dbReference type="PATRIC" id="fig|1393034.3.peg.1108"/>
<comment type="caution">
    <text evidence="1">The sequence shown here is derived from an EMBL/GenBank/DDBJ whole genome shotgun (WGS) entry which is preliminary data.</text>
</comment>
<reference evidence="2" key="1">
    <citation type="submission" date="2016-01" db="EMBL/GenBank/DDBJ databases">
        <authorList>
            <person name="Mitreva M."/>
            <person name="Pepin K.H."/>
            <person name="Mihindukulasuriya K.A."/>
            <person name="Fulton R."/>
            <person name="Fronick C."/>
            <person name="O'Laughlin M."/>
            <person name="Miner T."/>
            <person name="Herter B."/>
            <person name="Rosa B.A."/>
            <person name="Cordes M."/>
            <person name="Tomlinson C."/>
            <person name="Wollam A."/>
            <person name="Palsikar V.B."/>
            <person name="Mardis E.R."/>
            <person name="Wilson R.K."/>
        </authorList>
    </citation>
    <scope>NUCLEOTIDE SEQUENCE [LARGE SCALE GENOMIC DNA]</scope>
    <source>
        <strain evidence="2">DNF00019</strain>
    </source>
</reference>
<keyword evidence="2" id="KW-1185">Reference proteome</keyword>